<feature type="compositionally biased region" description="Polar residues" evidence="1">
    <location>
        <begin position="678"/>
        <end position="699"/>
    </location>
</feature>
<dbReference type="OrthoDB" id="5406427at2759"/>
<feature type="compositionally biased region" description="Polar residues" evidence="1">
    <location>
        <begin position="296"/>
        <end position="312"/>
    </location>
</feature>
<dbReference type="Proteomes" id="UP000800092">
    <property type="component" value="Unassembled WGS sequence"/>
</dbReference>
<feature type="compositionally biased region" description="Low complexity" evidence="1">
    <location>
        <begin position="805"/>
        <end position="815"/>
    </location>
</feature>
<feature type="compositionally biased region" description="Polar residues" evidence="1">
    <location>
        <begin position="53"/>
        <end position="66"/>
    </location>
</feature>
<protein>
    <recommendedName>
        <fullName evidence="4">Cell wall proline rich protein</fullName>
    </recommendedName>
</protein>
<accession>A0A6A6HML3</accession>
<evidence type="ECO:0000313" key="2">
    <source>
        <dbReference type="EMBL" id="KAF2239112.1"/>
    </source>
</evidence>
<feature type="compositionally biased region" description="Basic residues" evidence="1">
    <location>
        <begin position="934"/>
        <end position="944"/>
    </location>
</feature>
<name>A0A6A6HML3_VIRVR</name>
<keyword evidence="3" id="KW-1185">Reference proteome</keyword>
<feature type="compositionally biased region" description="Low complexity" evidence="1">
    <location>
        <begin position="101"/>
        <end position="118"/>
    </location>
</feature>
<evidence type="ECO:0008006" key="4">
    <source>
        <dbReference type="Google" id="ProtNLM"/>
    </source>
</evidence>
<dbReference type="EMBL" id="ML991773">
    <property type="protein sequence ID" value="KAF2239112.1"/>
    <property type="molecule type" value="Genomic_DNA"/>
</dbReference>
<feature type="compositionally biased region" description="Basic and acidic residues" evidence="1">
    <location>
        <begin position="417"/>
        <end position="427"/>
    </location>
</feature>
<feature type="region of interest" description="Disordered" evidence="1">
    <location>
        <begin position="894"/>
        <end position="944"/>
    </location>
</feature>
<feature type="compositionally biased region" description="Basic and acidic residues" evidence="1">
    <location>
        <begin position="229"/>
        <end position="242"/>
    </location>
</feature>
<gene>
    <name evidence="2" type="ORF">EV356DRAFT_502065</name>
</gene>
<organism evidence="2 3">
    <name type="scientific">Viridothelium virens</name>
    <name type="common">Speckled blister lichen</name>
    <name type="synonym">Trypethelium virens</name>
    <dbReference type="NCBI Taxonomy" id="1048519"/>
    <lineage>
        <taxon>Eukaryota</taxon>
        <taxon>Fungi</taxon>
        <taxon>Dikarya</taxon>
        <taxon>Ascomycota</taxon>
        <taxon>Pezizomycotina</taxon>
        <taxon>Dothideomycetes</taxon>
        <taxon>Dothideomycetes incertae sedis</taxon>
        <taxon>Trypetheliales</taxon>
        <taxon>Trypetheliaceae</taxon>
        <taxon>Viridothelium</taxon>
    </lineage>
</organism>
<dbReference type="AlphaFoldDB" id="A0A6A6HML3"/>
<feature type="compositionally biased region" description="Low complexity" evidence="1">
    <location>
        <begin position="707"/>
        <end position="719"/>
    </location>
</feature>
<evidence type="ECO:0000256" key="1">
    <source>
        <dbReference type="SAM" id="MobiDB-lite"/>
    </source>
</evidence>
<feature type="compositionally biased region" description="Polar residues" evidence="1">
    <location>
        <begin position="183"/>
        <end position="208"/>
    </location>
</feature>
<feature type="compositionally biased region" description="Polar residues" evidence="1">
    <location>
        <begin position="833"/>
        <end position="846"/>
    </location>
</feature>
<feature type="compositionally biased region" description="Acidic residues" evidence="1">
    <location>
        <begin position="612"/>
        <end position="624"/>
    </location>
</feature>
<feature type="region of interest" description="Disordered" evidence="1">
    <location>
        <begin position="21"/>
        <end position="881"/>
    </location>
</feature>
<reference evidence="2" key="1">
    <citation type="journal article" date="2020" name="Stud. Mycol.">
        <title>101 Dothideomycetes genomes: a test case for predicting lifestyles and emergence of pathogens.</title>
        <authorList>
            <person name="Haridas S."/>
            <person name="Albert R."/>
            <person name="Binder M."/>
            <person name="Bloem J."/>
            <person name="Labutti K."/>
            <person name="Salamov A."/>
            <person name="Andreopoulos B."/>
            <person name="Baker S."/>
            <person name="Barry K."/>
            <person name="Bills G."/>
            <person name="Bluhm B."/>
            <person name="Cannon C."/>
            <person name="Castanera R."/>
            <person name="Culley D."/>
            <person name="Daum C."/>
            <person name="Ezra D."/>
            <person name="Gonzalez J."/>
            <person name="Henrissat B."/>
            <person name="Kuo A."/>
            <person name="Liang C."/>
            <person name="Lipzen A."/>
            <person name="Lutzoni F."/>
            <person name="Magnuson J."/>
            <person name="Mondo S."/>
            <person name="Nolan M."/>
            <person name="Ohm R."/>
            <person name="Pangilinan J."/>
            <person name="Park H.-J."/>
            <person name="Ramirez L."/>
            <person name="Alfaro M."/>
            <person name="Sun H."/>
            <person name="Tritt A."/>
            <person name="Yoshinaga Y."/>
            <person name="Zwiers L.-H."/>
            <person name="Turgeon B."/>
            <person name="Goodwin S."/>
            <person name="Spatafora J."/>
            <person name="Crous P."/>
            <person name="Grigoriev I."/>
        </authorList>
    </citation>
    <scope>NUCLEOTIDE SEQUENCE</scope>
    <source>
        <strain evidence="2">Tuck. ex Michener</strain>
    </source>
</reference>
<feature type="compositionally biased region" description="Polar residues" evidence="1">
    <location>
        <begin position="139"/>
        <end position="148"/>
    </location>
</feature>
<feature type="compositionally biased region" description="Basic and acidic residues" evidence="1">
    <location>
        <begin position="896"/>
        <end position="908"/>
    </location>
</feature>
<feature type="compositionally biased region" description="Basic and acidic residues" evidence="1">
    <location>
        <begin position="401"/>
        <end position="410"/>
    </location>
</feature>
<sequence length="944" mass="101462">MADAAVIPQDASIVMEAISSTSAPSPTLQVEPLPNPPFVFPPPSEPTLLPKTGTETSNKRPASMQLSPEGRHASNAFQRQSISALPEFSFNPAAATQSRKTSATPPASPTLSSPATPSRNGGHRRRGSEFIGGDGKTGGQTVISSSPVKDSGGLFPPGSPNKSGPTGRARHAHRRSAALSSHDLSNIMQPAASTPSLQQSSAPTTPSLTEMPPKVVERRASQPAFSSKSAEEKLKIEKEESPPPRPTSRARVGFSDTVEFIPRPLSTISSETESSISTVRGHSVSGSISSVISSSTASPQSARRGRTSLSTTFEHEQSRPKSAGNMTSATDVDVFAPQSPIRRPASFSSTNNPMFPSISGVRQEKQPQPKKKGLFGIDLHRSGPDLPKAPESPTYRNPRPSRSDWSKFGDSENISAEDWRSITEARRTSPQKKHTGKPRKVKSWANSIVPKKSKARGDKYAPLSRRPPTPSHENVPPSPTVSEPKDLGSVSFEGDFNPEQAVTIVSEPEPQPTEHQRFDLASWKPRKSPSPEGSEAISPVIDLDAALGPFGSQASPTRNAGPARRRLHSSRLTRDFVGPGMHYHRRAESAPELAPFEQDYSDRGSNSGMADVFEEEEEDDDEDVQAFSSGAPSPAIEPGPSQSEEELAGIGIQVVDADQPYGGTVMDWGVDGLGLRPSSASREPSTGHSTPTQTLLSSENLHRHQRSSSLISETILEEVSPVEVVEDHEEPRDSSQPRSSDSTVTSLLNTTLPKEPQSRMVVPPLQLSQPTLRTPASFTESSLSSPGLTPSRSSFETPRLGTATSSVTGSYRSSSFAFAEPPPIRQSIEDVPSLTSSRSTMTSAVQPQHAAGISCRTLGDRSRSSFTPSEDSAAARRRKRSSIASLSRLVGGSFGERSKLSIEQRPQTEGDDTISSQEAKQKKKKENRLSRMMHFWKSRNSTHS</sequence>
<evidence type="ECO:0000313" key="3">
    <source>
        <dbReference type="Proteomes" id="UP000800092"/>
    </source>
</evidence>
<feature type="compositionally biased region" description="Low complexity" evidence="1">
    <location>
        <begin position="266"/>
        <end position="295"/>
    </location>
</feature>
<feature type="compositionally biased region" description="Polar residues" evidence="1">
    <location>
        <begin position="766"/>
        <end position="796"/>
    </location>
</feature>
<proteinExistence type="predicted"/>
<feature type="compositionally biased region" description="Low complexity" evidence="1">
    <location>
        <begin position="736"/>
        <end position="746"/>
    </location>
</feature>
<feature type="compositionally biased region" description="Pro residues" evidence="1">
    <location>
        <begin position="33"/>
        <end position="45"/>
    </location>
</feature>
<feature type="compositionally biased region" description="Basic residues" evidence="1">
    <location>
        <begin position="429"/>
        <end position="442"/>
    </location>
</feature>